<dbReference type="PANTHER" id="PTHR34456:SF13">
    <property type="entry name" value="REVERSE TRANSCRIPTASE DOMAIN-CONTAINING PROTEIN"/>
    <property type="match status" value="1"/>
</dbReference>
<sequence>MLFRMKLLYSWQRGTKGLFQINKGLLLVLKLVWGDTTSNKVRAYYTLLMLLIHLQKKNGTKYTSLYMKACSIYVMKIVAKDPNRLSFNSFDIWIKLTKSGIPRIIPKYFRDGIRCSDRDRVRTILTIFNLYRVLDFKGKLNLSTILDSSVFSIPSDFGSWLSDYLSLGILPKLDIREGFSPRLIESSGPCSPKGMNNTAGWINGLSKLKSFYSWDFMLNFLDPYDRRSKMWSNSPFKKFYEALKIPLDIDKIFIGKLSAKEEPGKVRIFAMVDAVTQWLLYPLHRAIFQMLRFFPYDGTFNQIGELENFISKYPNSSFYSFDLSAATDRLPLDLQKLILTTFVSKKFAEAWGSLLVDRDYKFSYGKEKFVVKYSVGQPMGALSSWGMLALTHHLIVQYAAWLVKREYIIFKDYIVLGDDIVIADSAVANCYHYLMTVLFQVKINLAKGLMSHHGALEFAKRFYVRSLDFSPLSLKEFSSIGSTYSSFTGLLKKFKLTPSAISSLMGRKGRSSGNVNVITVLAKCLNLSLLNFDKNKPWLWLQLMYPEVDEKLVKSFLVDSIVESKKILQLSRLEKGTDDYFFKHESLVTIPVIRDSNKLQMTTFGDSPLYTTVKKGVTPETLSLINDMLLMVDSNVEPRVYLNRLPMKKIIDIYFVDIDALSRRAGQSPLVKRDVKNSILRNWDDVFASLELLKHFKEFNSKLLKPFEVASDMKEIINFISTLKNDEESVSKKNKVKNFSLRSKRGMKRGIDNKPKKVEDNAL</sequence>
<dbReference type="PANTHER" id="PTHR34456">
    <property type="entry name" value="MITOVIRUS RNA-DEPENDENT RNA POLYMERASE"/>
    <property type="match status" value="1"/>
</dbReference>
<proteinExistence type="predicted"/>
<accession>A0A6G9RTD3</accession>
<dbReference type="SUPFAM" id="SSF56672">
    <property type="entry name" value="DNA/RNA polymerases"/>
    <property type="match status" value="1"/>
</dbReference>
<dbReference type="Pfam" id="PF05919">
    <property type="entry name" value="Mitovir_RNA_pol"/>
    <property type="match status" value="1"/>
</dbReference>
<name>A0A6G9RTD3_9VIRU</name>
<feature type="compositionally biased region" description="Basic and acidic residues" evidence="4">
    <location>
        <begin position="749"/>
        <end position="763"/>
    </location>
</feature>
<keyword evidence="3" id="KW-0548">Nucleotidyltransferase</keyword>
<evidence type="ECO:0000256" key="2">
    <source>
        <dbReference type="ARBA" id="ARBA00022679"/>
    </source>
</evidence>
<evidence type="ECO:0000256" key="4">
    <source>
        <dbReference type="SAM" id="MobiDB-lite"/>
    </source>
</evidence>
<dbReference type="EMBL" id="MN539801">
    <property type="protein sequence ID" value="QIR30263.1"/>
    <property type="molecule type" value="Genomic_RNA"/>
</dbReference>
<dbReference type="InterPro" id="IPR008686">
    <property type="entry name" value="RNA_pol_mitovir"/>
</dbReference>
<organism evidence="5">
    <name type="scientific">Plasmopara viticola lesion associated mitovirus 40</name>
    <dbReference type="NCBI Taxonomy" id="2719468"/>
    <lineage>
        <taxon>Viruses</taxon>
        <taxon>Riboviria</taxon>
        <taxon>Orthornavirae</taxon>
        <taxon>Lenarviricota</taxon>
        <taxon>Howeltoviricetes</taxon>
        <taxon>Cryppavirales</taxon>
        <taxon>Mitoviridae</taxon>
        <taxon>Mitovirus</taxon>
    </lineage>
</organism>
<feature type="region of interest" description="Disordered" evidence="4">
    <location>
        <begin position="743"/>
        <end position="763"/>
    </location>
</feature>
<protein>
    <submittedName>
        <fullName evidence="5">RNA-dependent RNA polymerase</fullName>
    </submittedName>
</protein>
<reference evidence="5" key="1">
    <citation type="journal article" date="2020" name="Virus Evol.">
        <title>Analysis of the virome associated to grapevine downy mildew lesions reveals new mycovirus lineages.</title>
        <authorList>
            <person name="Chiapello M."/>
            <person name="Rodriguez-Romero J."/>
            <person name="Ayllon M.A."/>
            <person name="Turina M."/>
        </authorList>
    </citation>
    <scope>NUCLEOTIDE SEQUENCE</scope>
    <source>
        <strain evidence="5">DMG-G_Contig7</strain>
    </source>
</reference>
<keyword evidence="1 5" id="KW-0696">RNA-directed RNA polymerase</keyword>
<keyword evidence="2" id="KW-0808">Transferase</keyword>
<dbReference type="InterPro" id="IPR043502">
    <property type="entry name" value="DNA/RNA_pol_sf"/>
</dbReference>
<dbReference type="GO" id="GO:0003968">
    <property type="term" value="F:RNA-directed RNA polymerase activity"/>
    <property type="evidence" value="ECO:0007669"/>
    <property type="project" value="UniProtKB-KW"/>
</dbReference>
<evidence type="ECO:0000256" key="3">
    <source>
        <dbReference type="ARBA" id="ARBA00022695"/>
    </source>
</evidence>
<evidence type="ECO:0000313" key="5">
    <source>
        <dbReference type="EMBL" id="QIR30263.1"/>
    </source>
</evidence>
<evidence type="ECO:0000256" key="1">
    <source>
        <dbReference type="ARBA" id="ARBA00022484"/>
    </source>
</evidence>